<evidence type="ECO:0008006" key="3">
    <source>
        <dbReference type="Google" id="ProtNLM"/>
    </source>
</evidence>
<dbReference type="STRING" id="1433126.BN938_0513"/>
<evidence type="ECO:0000313" key="2">
    <source>
        <dbReference type="Proteomes" id="UP000027616"/>
    </source>
</evidence>
<dbReference type="HOGENOM" id="CLU_122734_1_0_10"/>
<dbReference type="Pfam" id="PF05973">
    <property type="entry name" value="Gp49"/>
    <property type="match status" value="1"/>
</dbReference>
<dbReference type="KEGG" id="rbc:BN938_0513"/>
<organism evidence="1 2">
    <name type="scientific">Mucinivorans hirudinis</name>
    <dbReference type="NCBI Taxonomy" id="1433126"/>
    <lineage>
        <taxon>Bacteria</taxon>
        <taxon>Pseudomonadati</taxon>
        <taxon>Bacteroidota</taxon>
        <taxon>Bacteroidia</taxon>
        <taxon>Bacteroidales</taxon>
        <taxon>Rikenellaceae</taxon>
        <taxon>Mucinivorans</taxon>
    </lineage>
</organism>
<proteinExistence type="predicted"/>
<protein>
    <recommendedName>
        <fullName evidence="3">Type II toxin-antitoxin system RelE/ParE family toxin</fullName>
    </recommendedName>
</protein>
<accession>A0A060R9Y6</accession>
<dbReference type="Proteomes" id="UP000027616">
    <property type="component" value="Chromosome I"/>
</dbReference>
<dbReference type="eggNOG" id="COG4679">
    <property type="taxonomic scope" value="Bacteria"/>
</dbReference>
<sequence>MEYYQEAWDFLMRVDEKTRAKIADNITKASCTLDPKLLKKLTGEVWEFRTLYNSKQYRMLAFWDKRDKEQTLVIATHGFVKKVGKVPQKEIDKTTNIMKEYFNNKK</sequence>
<gene>
    <name evidence="1" type="ORF">BN938_0513</name>
</gene>
<reference evidence="1 2" key="1">
    <citation type="journal article" date="2015" name="Genome Announc.">
        <title>Complete Genome Sequence of the Novel Leech Symbiont Mucinivorans hirudinis M3T.</title>
        <authorList>
            <person name="Nelson M.C."/>
            <person name="Bomar L."/>
            <person name="Graf J."/>
        </authorList>
    </citation>
    <scope>NUCLEOTIDE SEQUENCE [LARGE SCALE GENOMIC DNA]</scope>
    <source>
        <strain evidence="2">M3</strain>
    </source>
</reference>
<name>A0A060R9Y6_9BACT</name>
<evidence type="ECO:0000313" key="1">
    <source>
        <dbReference type="EMBL" id="CDN30618.1"/>
    </source>
</evidence>
<dbReference type="AlphaFoldDB" id="A0A060R9Y6"/>
<keyword evidence="2" id="KW-1185">Reference proteome</keyword>
<dbReference type="EMBL" id="HG934468">
    <property type="protein sequence ID" value="CDN30618.1"/>
    <property type="molecule type" value="Genomic_DNA"/>
</dbReference>
<dbReference type="InterPro" id="IPR009241">
    <property type="entry name" value="HigB-like"/>
</dbReference>